<keyword evidence="1" id="KW-0472">Membrane</keyword>
<reference evidence="2" key="1">
    <citation type="submission" date="2021-12" db="EMBL/GenBank/DDBJ databases">
        <authorList>
            <person name="King R."/>
        </authorList>
    </citation>
    <scope>NUCLEOTIDE SEQUENCE</scope>
</reference>
<accession>A0A9N8Q297</accession>
<proteinExistence type="predicted"/>
<protein>
    <submittedName>
        <fullName evidence="2">Uncharacterized protein</fullName>
    </submittedName>
</protein>
<dbReference type="Proteomes" id="UP001154114">
    <property type="component" value="Chromosome 20"/>
</dbReference>
<organism evidence="2 3">
    <name type="scientific">Chrysodeixis includens</name>
    <name type="common">Soybean looper</name>
    <name type="synonym">Pseudoplusia includens</name>
    <dbReference type="NCBI Taxonomy" id="689277"/>
    <lineage>
        <taxon>Eukaryota</taxon>
        <taxon>Metazoa</taxon>
        <taxon>Ecdysozoa</taxon>
        <taxon>Arthropoda</taxon>
        <taxon>Hexapoda</taxon>
        <taxon>Insecta</taxon>
        <taxon>Pterygota</taxon>
        <taxon>Neoptera</taxon>
        <taxon>Endopterygota</taxon>
        <taxon>Lepidoptera</taxon>
        <taxon>Glossata</taxon>
        <taxon>Ditrysia</taxon>
        <taxon>Noctuoidea</taxon>
        <taxon>Noctuidae</taxon>
        <taxon>Plusiinae</taxon>
        <taxon>Chrysodeixis</taxon>
    </lineage>
</organism>
<name>A0A9N8Q297_CHRIL</name>
<sequence length="111" mass="11088">MVGHDVVGAVLQGGVEAGVVIAMVVHVSDGAVGLVQGVAALHDVTVAVLVLRLDVTSVRVLDLIPELVLGVSVVIMMVVSVSMMHGLMVAVMAVDVLRGVPVSGDGGDGQG</sequence>
<dbReference type="EMBL" id="LR824023">
    <property type="protein sequence ID" value="CAD0203843.1"/>
    <property type="molecule type" value="Genomic_DNA"/>
</dbReference>
<evidence type="ECO:0000313" key="2">
    <source>
        <dbReference type="EMBL" id="CAD0203843.1"/>
    </source>
</evidence>
<evidence type="ECO:0000313" key="3">
    <source>
        <dbReference type="Proteomes" id="UP001154114"/>
    </source>
</evidence>
<dbReference type="AlphaFoldDB" id="A0A9N8Q297"/>
<keyword evidence="1" id="KW-0812">Transmembrane</keyword>
<keyword evidence="1" id="KW-1133">Transmembrane helix</keyword>
<gene>
    <name evidence="2" type="ORF">CINC_LOCUS6154</name>
</gene>
<keyword evidence="3" id="KW-1185">Reference proteome</keyword>
<feature type="transmembrane region" description="Helical" evidence="1">
    <location>
        <begin position="67"/>
        <end position="94"/>
    </location>
</feature>
<evidence type="ECO:0000256" key="1">
    <source>
        <dbReference type="SAM" id="Phobius"/>
    </source>
</evidence>